<dbReference type="InterPro" id="IPR029063">
    <property type="entry name" value="SAM-dependent_MTases_sf"/>
</dbReference>
<dbReference type="RefSeq" id="WP_265580855.1">
    <property type="nucleotide sequence ID" value="NZ_CP036172.1"/>
</dbReference>
<sequence>MYYFYAQDFTCKISYRDLSGILLCSTENSIITMISEPTSSLILNAPETGLFLDLGCGECDYTNILGSKSRKIISVDIQRPKKIHKKEITFMLSSVEHLPFNDNSFDFIYCLSVIQFIKDDRATIEEIFRTLKPGGMFYFTIPTRRSPFRIIRDLEIRFGTYNYPQFNVTHHHYYAKKDIEDLTRDLFQIEIVSGYKFNFIRRLCNLILDLFKVRRGVENIFHSIFKPKLGDETPHIRNNCTGESSDYKHQERKKNFKHFHPLSWLIYGLAYHYIIVAKKE</sequence>
<dbReference type="CDD" id="cd02440">
    <property type="entry name" value="AdoMet_MTases"/>
    <property type="match status" value="1"/>
</dbReference>
<dbReference type="KEGG" id="maqe:RJ40_10720"/>
<gene>
    <name evidence="2" type="ORF">RJ40_10720</name>
</gene>
<keyword evidence="2" id="KW-0489">Methyltransferase</keyword>
<dbReference type="GO" id="GO:0008757">
    <property type="term" value="F:S-adenosylmethionine-dependent methyltransferase activity"/>
    <property type="evidence" value="ECO:0007669"/>
    <property type="project" value="InterPro"/>
</dbReference>
<evidence type="ECO:0000313" key="3">
    <source>
        <dbReference type="Proteomes" id="UP001042704"/>
    </source>
</evidence>
<dbReference type="Pfam" id="PF08241">
    <property type="entry name" value="Methyltransf_11"/>
    <property type="match status" value="1"/>
</dbReference>
<dbReference type="InterPro" id="IPR013216">
    <property type="entry name" value="Methyltransf_11"/>
</dbReference>
<accession>A0A8A3S8C1</accession>
<dbReference type="GO" id="GO:0032259">
    <property type="term" value="P:methylation"/>
    <property type="evidence" value="ECO:0007669"/>
    <property type="project" value="UniProtKB-KW"/>
</dbReference>
<dbReference type="PANTHER" id="PTHR43861">
    <property type="entry name" value="TRANS-ACONITATE 2-METHYLTRANSFERASE-RELATED"/>
    <property type="match status" value="1"/>
</dbReference>
<reference evidence="2" key="2">
    <citation type="submission" date="2019-02" db="EMBL/GenBank/DDBJ databases">
        <authorList>
            <person name="Chen S.-C."/>
            <person name="Chien H.-H."/>
            <person name="Lai M.-C."/>
        </authorList>
    </citation>
    <scope>NUCLEOTIDE SEQUENCE</scope>
    <source>
        <strain evidence="2">N2F9704</strain>
    </source>
</reference>
<reference evidence="2" key="1">
    <citation type="journal article" date="2001" name="Int. J. Syst. Evol. Microbiol.">
        <title>Methanofollis aquaemaris sp. nov., a methanogen isolated from an aquaculture fish pond.</title>
        <authorList>
            <person name="Lai M.C."/>
            <person name="Chen S.C."/>
        </authorList>
    </citation>
    <scope>NUCLEOTIDE SEQUENCE</scope>
    <source>
        <strain evidence="2">N2F9704</strain>
    </source>
</reference>
<dbReference type="AlphaFoldDB" id="A0A8A3S8C1"/>
<proteinExistence type="predicted"/>
<dbReference type="PANTHER" id="PTHR43861:SF1">
    <property type="entry name" value="TRANS-ACONITATE 2-METHYLTRANSFERASE"/>
    <property type="match status" value="1"/>
</dbReference>
<protein>
    <submittedName>
        <fullName evidence="2">Class I SAM-dependent methyltransferase</fullName>
    </submittedName>
</protein>
<dbReference type="Proteomes" id="UP001042704">
    <property type="component" value="Chromosome"/>
</dbReference>
<name>A0A8A3S8C1_9EURY</name>
<dbReference type="SUPFAM" id="SSF53335">
    <property type="entry name" value="S-adenosyl-L-methionine-dependent methyltransferases"/>
    <property type="match status" value="1"/>
</dbReference>
<keyword evidence="2" id="KW-0808">Transferase</keyword>
<keyword evidence="3" id="KW-1185">Reference proteome</keyword>
<organism evidence="2 3">
    <name type="scientific">Methanofollis aquaemaris</name>
    <dbReference type="NCBI Taxonomy" id="126734"/>
    <lineage>
        <taxon>Archaea</taxon>
        <taxon>Methanobacteriati</taxon>
        <taxon>Methanobacteriota</taxon>
        <taxon>Stenosarchaea group</taxon>
        <taxon>Methanomicrobia</taxon>
        <taxon>Methanomicrobiales</taxon>
        <taxon>Methanomicrobiaceae</taxon>
        <taxon>Methanofollis</taxon>
    </lineage>
</organism>
<evidence type="ECO:0000313" key="2">
    <source>
        <dbReference type="EMBL" id="QSZ67934.1"/>
    </source>
</evidence>
<dbReference type="EMBL" id="CP036172">
    <property type="protein sequence ID" value="QSZ67934.1"/>
    <property type="molecule type" value="Genomic_DNA"/>
</dbReference>
<evidence type="ECO:0000259" key="1">
    <source>
        <dbReference type="Pfam" id="PF08241"/>
    </source>
</evidence>
<dbReference type="Gene3D" id="3.40.50.150">
    <property type="entry name" value="Vaccinia Virus protein VP39"/>
    <property type="match status" value="1"/>
</dbReference>
<dbReference type="GeneID" id="76424841"/>
<feature type="domain" description="Methyltransferase type 11" evidence="1">
    <location>
        <begin position="52"/>
        <end position="139"/>
    </location>
</feature>